<dbReference type="Gene3D" id="3.30.70.870">
    <property type="entry name" value="Elongation Factor G (Translational Gtpase), domain 3"/>
    <property type="match status" value="1"/>
</dbReference>
<dbReference type="PANTHER" id="PTHR42908">
    <property type="entry name" value="TRANSLATION ELONGATION FACTOR-RELATED"/>
    <property type="match status" value="1"/>
</dbReference>
<protein>
    <recommendedName>
        <fullName evidence="1">Tr-type G domain-containing protein</fullName>
    </recommendedName>
</protein>
<dbReference type="InterPro" id="IPR027417">
    <property type="entry name" value="P-loop_NTPase"/>
</dbReference>
<dbReference type="SUPFAM" id="SSF50447">
    <property type="entry name" value="Translation proteins"/>
    <property type="match status" value="1"/>
</dbReference>
<accession>A0ABP0WJJ0</accession>
<name>A0ABP0WJJ0_9BRYO</name>
<dbReference type="SUPFAM" id="SSF54980">
    <property type="entry name" value="EF-G C-terminal domain-like"/>
    <property type="match status" value="1"/>
</dbReference>
<dbReference type="SUPFAM" id="SSF52540">
    <property type="entry name" value="P-loop containing nucleoside triphosphate hydrolases"/>
    <property type="match status" value="1"/>
</dbReference>
<dbReference type="InterPro" id="IPR005225">
    <property type="entry name" value="Small_GTP-bd"/>
</dbReference>
<sequence length="578" mass="62977">MMPRAPALARWMARSFPVAPARGLSFLAAIGRRRFSMAAALPPEVVDNPSAVDNKVVSPSSIRNVAIIAHVDYGKTTLLDCILRQCGANVPRERAMDSIALECERGITIDSKYTSITWKGMELNVVDTPGHADFGGEVERVLGMVEGAVLVVDAGEVTEQRCSEVETLVFDLFANLGASVEQLEFPVLYASAKEGLVSQAYTKCTEEVSMMERDVYLGRILTGRIVSGVVRVGDRGHGLHCTEGNSTPFDECKVTEALPAAAMDPPTISMTFSINDSPLAGREGHQLTGPKIGERLMAEAESNLSIGVLPTAGQDTYEVQGCGDLQLSKYKVECCESCVIQDPGCYAVLSLIVNTCRAGILLENMWYKEENGKKLEPIEEVIIEVNDDHAGLIIEALSHHRAEFLEMGPCPEAVGLTRLSFTCPSRLRAPSFSQYAFSLFFPLSICLASPFPPLIQTVNPVCSKELNNIRAAGKDENVRLTPPRMIFLEEAIGYVAGDELIEGMGLQAQCLLIFRIQKVQKWEKVPTVGTFPTADNALVAPFRLEIALDHTLLACLSKMPMVTETAPDHHATIFCLRI</sequence>
<evidence type="ECO:0000313" key="2">
    <source>
        <dbReference type="EMBL" id="CAK9265635.1"/>
    </source>
</evidence>
<dbReference type="Pfam" id="PF21018">
    <property type="entry name" value="BipA_C"/>
    <property type="match status" value="1"/>
</dbReference>
<dbReference type="InterPro" id="IPR035647">
    <property type="entry name" value="EFG_III/V"/>
</dbReference>
<dbReference type="Gene3D" id="3.30.70.240">
    <property type="match status" value="1"/>
</dbReference>
<dbReference type="InterPro" id="IPR000795">
    <property type="entry name" value="T_Tr_GTP-bd_dom"/>
</dbReference>
<dbReference type="Gene3D" id="3.40.50.300">
    <property type="entry name" value="P-loop containing nucleotide triphosphate hydrolases"/>
    <property type="match status" value="1"/>
</dbReference>
<evidence type="ECO:0000313" key="3">
    <source>
        <dbReference type="Proteomes" id="UP001497444"/>
    </source>
</evidence>
<reference evidence="2" key="1">
    <citation type="submission" date="2024-02" db="EMBL/GenBank/DDBJ databases">
        <authorList>
            <consortium name="ELIXIR-Norway"/>
            <consortium name="Elixir Norway"/>
        </authorList>
    </citation>
    <scope>NUCLEOTIDE SEQUENCE</scope>
</reference>
<evidence type="ECO:0000259" key="1">
    <source>
        <dbReference type="PROSITE" id="PS51722"/>
    </source>
</evidence>
<dbReference type="PRINTS" id="PR00315">
    <property type="entry name" value="ELONGATNFCT"/>
</dbReference>
<feature type="domain" description="Tr-type G" evidence="1">
    <location>
        <begin position="60"/>
        <end position="154"/>
    </location>
</feature>
<dbReference type="Proteomes" id="UP001497444">
    <property type="component" value="Chromosome 17"/>
</dbReference>
<dbReference type="InterPro" id="IPR009000">
    <property type="entry name" value="Transl_B-barrel_sf"/>
</dbReference>
<dbReference type="PROSITE" id="PS51722">
    <property type="entry name" value="G_TR_2"/>
    <property type="match status" value="1"/>
</dbReference>
<organism evidence="2 3">
    <name type="scientific">Sphagnum jensenii</name>
    <dbReference type="NCBI Taxonomy" id="128206"/>
    <lineage>
        <taxon>Eukaryota</taxon>
        <taxon>Viridiplantae</taxon>
        <taxon>Streptophyta</taxon>
        <taxon>Embryophyta</taxon>
        <taxon>Bryophyta</taxon>
        <taxon>Sphagnophytina</taxon>
        <taxon>Sphagnopsida</taxon>
        <taxon>Sphagnales</taxon>
        <taxon>Sphagnaceae</taxon>
        <taxon>Sphagnum</taxon>
    </lineage>
</organism>
<proteinExistence type="predicted"/>
<dbReference type="Pfam" id="PF00009">
    <property type="entry name" value="GTP_EFTU"/>
    <property type="match status" value="1"/>
</dbReference>
<gene>
    <name evidence="2" type="ORF">CSSPJE1EN1_LOCUS11113</name>
</gene>
<dbReference type="NCBIfam" id="TIGR00231">
    <property type="entry name" value="small_GTP"/>
    <property type="match status" value="1"/>
</dbReference>
<dbReference type="PANTHER" id="PTHR42908:SF8">
    <property type="entry name" value="TR-TYPE G DOMAIN-CONTAINING PROTEIN"/>
    <property type="match status" value="1"/>
</dbReference>
<keyword evidence="3" id="KW-1185">Reference proteome</keyword>
<dbReference type="InterPro" id="IPR048876">
    <property type="entry name" value="BipA_C"/>
</dbReference>
<dbReference type="EMBL" id="OZ020112">
    <property type="protein sequence ID" value="CAK9265635.1"/>
    <property type="molecule type" value="Genomic_DNA"/>
</dbReference>